<evidence type="ECO:0000313" key="2">
    <source>
        <dbReference type="Proteomes" id="UP001499884"/>
    </source>
</evidence>
<accession>A0ABP7FWQ2</accession>
<name>A0ABP7FWQ2_9ACTN</name>
<dbReference type="EMBL" id="BAABEP010000045">
    <property type="protein sequence ID" value="GAA3747803.1"/>
    <property type="molecule type" value="Genomic_DNA"/>
</dbReference>
<gene>
    <name evidence="1" type="ORF">GCM10023082_50180</name>
</gene>
<protein>
    <submittedName>
        <fullName evidence="1">Uncharacterized protein</fullName>
    </submittedName>
</protein>
<organism evidence="1 2">
    <name type="scientific">Streptomyces tremellae</name>
    <dbReference type="NCBI Taxonomy" id="1124239"/>
    <lineage>
        <taxon>Bacteria</taxon>
        <taxon>Bacillati</taxon>
        <taxon>Actinomycetota</taxon>
        <taxon>Actinomycetes</taxon>
        <taxon>Kitasatosporales</taxon>
        <taxon>Streptomycetaceae</taxon>
        <taxon>Streptomyces</taxon>
    </lineage>
</organism>
<reference evidence="2" key="1">
    <citation type="journal article" date="2019" name="Int. J. Syst. Evol. Microbiol.">
        <title>The Global Catalogue of Microorganisms (GCM) 10K type strain sequencing project: providing services to taxonomists for standard genome sequencing and annotation.</title>
        <authorList>
            <consortium name="The Broad Institute Genomics Platform"/>
            <consortium name="The Broad Institute Genome Sequencing Center for Infectious Disease"/>
            <person name="Wu L."/>
            <person name="Ma J."/>
        </authorList>
    </citation>
    <scope>NUCLEOTIDE SEQUENCE [LARGE SCALE GENOMIC DNA]</scope>
    <source>
        <strain evidence="2">JCM 30846</strain>
    </source>
</reference>
<evidence type="ECO:0000313" key="1">
    <source>
        <dbReference type="EMBL" id="GAA3747803.1"/>
    </source>
</evidence>
<proteinExistence type="predicted"/>
<comment type="caution">
    <text evidence="1">The sequence shown here is derived from an EMBL/GenBank/DDBJ whole genome shotgun (WGS) entry which is preliminary data.</text>
</comment>
<dbReference type="Proteomes" id="UP001499884">
    <property type="component" value="Unassembled WGS sequence"/>
</dbReference>
<keyword evidence="2" id="KW-1185">Reference proteome</keyword>
<sequence>MPKQVRRRPLCRNLNEIEEHETELRFSQTTVMQSAACMNGGQVAFTGRPICSKPEGE</sequence>